<evidence type="ECO:0000313" key="3">
    <source>
        <dbReference type="Proteomes" id="UP000002668"/>
    </source>
</evidence>
<dbReference type="AlphaFoldDB" id="E5A2I2"/>
<feature type="region of interest" description="Disordered" evidence="1">
    <location>
        <begin position="205"/>
        <end position="277"/>
    </location>
</feature>
<dbReference type="Proteomes" id="UP000002668">
    <property type="component" value="Genome"/>
</dbReference>
<dbReference type="InParanoid" id="E5A2I2"/>
<dbReference type="eggNOG" id="ENOG502S6P7">
    <property type="taxonomic scope" value="Eukaryota"/>
</dbReference>
<dbReference type="PANTHER" id="PTHR40618:SF1">
    <property type="entry name" value="B-ZIP TRANSCRIPTION FACTOR (EUROFUNG)"/>
    <property type="match status" value="1"/>
</dbReference>
<feature type="compositionally biased region" description="Low complexity" evidence="1">
    <location>
        <begin position="224"/>
        <end position="241"/>
    </location>
</feature>
<proteinExistence type="predicted"/>
<evidence type="ECO:0000256" key="1">
    <source>
        <dbReference type="SAM" id="MobiDB-lite"/>
    </source>
</evidence>
<feature type="compositionally biased region" description="Basic and acidic residues" evidence="1">
    <location>
        <begin position="267"/>
        <end position="277"/>
    </location>
</feature>
<dbReference type="HOGENOM" id="CLU_1004992_0_0_1"/>
<evidence type="ECO:0000313" key="2">
    <source>
        <dbReference type="EMBL" id="CBX97778.1"/>
    </source>
</evidence>
<accession>E5A2I2</accession>
<dbReference type="EMBL" id="FP929132">
    <property type="protein sequence ID" value="CBX97778.1"/>
    <property type="molecule type" value="Genomic_DNA"/>
</dbReference>
<reference evidence="3" key="1">
    <citation type="journal article" date="2011" name="Nat. Commun.">
        <title>Effector diversification within compartments of the Leptosphaeria maculans genome affected by Repeat-Induced Point mutations.</title>
        <authorList>
            <person name="Rouxel T."/>
            <person name="Grandaubert J."/>
            <person name="Hane J.K."/>
            <person name="Hoede C."/>
            <person name="van de Wouw A.P."/>
            <person name="Couloux A."/>
            <person name="Dominguez V."/>
            <person name="Anthouard V."/>
            <person name="Bally P."/>
            <person name="Bourras S."/>
            <person name="Cozijnsen A.J."/>
            <person name="Ciuffetti L.M."/>
            <person name="Degrave A."/>
            <person name="Dilmaghani A."/>
            <person name="Duret L."/>
            <person name="Fudal I."/>
            <person name="Goodwin S.B."/>
            <person name="Gout L."/>
            <person name="Glaser N."/>
            <person name="Linglin J."/>
            <person name="Kema G.H.J."/>
            <person name="Lapalu N."/>
            <person name="Lawrence C.B."/>
            <person name="May K."/>
            <person name="Meyer M."/>
            <person name="Ollivier B."/>
            <person name="Poulain J."/>
            <person name="Schoch C.L."/>
            <person name="Simon A."/>
            <person name="Spatafora J.W."/>
            <person name="Stachowiak A."/>
            <person name="Turgeon B.G."/>
            <person name="Tyler B.M."/>
            <person name="Vincent D."/>
            <person name="Weissenbach J."/>
            <person name="Amselem J."/>
            <person name="Quesneville H."/>
            <person name="Oliver R.P."/>
            <person name="Wincker P."/>
            <person name="Balesdent M.-H."/>
            <person name="Howlett B.J."/>
        </authorList>
    </citation>
    <scope>NUCLEOTIDE SEQUENCE [LARGE SCALE GENOMIC DNA]</scope>
    <source>
        <strain evidence="3">JN3 / isolate v23.1.3 / race Av1-4-5-6-7-8</strain>
    </source>
</reference>
<gene>
    <name evidence="2" type="ORF">LEMA_P091870.1</name>
</gene>
<keyword evidence="3" id="KW-1185">Reference proteome</keyword>
<protein>
    <submittedName>
        <fullName evidence="2">Predicted protein</fullName>
    </submittedName>
</protein>
<name>E5A2I2_LEPMJ</name>
<sequence>MRLPSPQADISLSTKTSSDTKTTYSFHEINFARRLTRRALEAGFQLLSTANVGPAVLNYVFKLSLPFLTPEQLRARFKLMLERGPDEDLDWWETPFIQLGGAGTHYPRRDAKGRIAPFKNAWKVRPPGPQDKKSAQVENAIDGRIESLEGVDLTGYEGEWFDAYDVQGYLEEKYACKLDPDSSFAECLLEDDDSKNDPDQIAQSAQFDANPRREAHDDGSPGLTNSSANSSTSSTSCTAVSLQISPQDLPGSGHFGLDMNFPQETRPAFRGEDMDKL</sequence>
<dbReference type="STRING" id="985895.E5A2I2"/>
<organism evidence="3">
    <name type="scientific">Leptosphaeria maculans (strain JN3 / isolate v23.1.3 / race Av1-4-5-6-7-8)</name>
    <name type="common">Blackleg fungus</name>
    <name type="synonym">Phoma lingam</name>
    <dbReference type="NCBI Taxonomy" id="985895"/>
    <lineage>
        <taxon>Eukaryota</taxon>
        <taxon>Fungi</taxon>
        <taxon>Dikarya</taxon>
        <taxon>Ascomycota</taxon>
        <taxon>Pezizomycotina</taxon>
        <taxon>Dothideomycetes</taxon>
        <taxon>Pleosporomycetidae</taxon>
        <taxon>Pleosporales</taxon>
        <taxon>Pleosporineae</taxon>
        <taxon>Leptosphaeriaceae</taxon>
        <taxon>Plenodomus</taxon>
        <taxon>Plenodomus lingam/Leptosphaeria maculans species complex</taxon>
    </lineage>
</organism>
<feature type="compositionally biased region" description="Basic and acidic residues" evidence="1">
    <location>
        <begin position="210"/>
        <end position="219"/>
    </location>
</feature>
<dbReference type="PANTHER" id="PTHR40618">
    <property type="entry name" value="B-ZIP TRANSCRIPTION FACTOR (EUROFUNG)-RELATED"/>
    <property type="match status" value="1"/>
</dbReference>
<dbReference type="VEuPathDB" id="FungiDB:LEMA_P091870.1"/>
<dbReference type="OrthoDB" id="3555317at2759"/>